<dbReference type="PANTHER" id="PTHR13390:SF0">
    <property type="entry name" value="LIPID DROPLET-ASSOCIATED HYDROLASE"/>
    <property type="match status" value="1"/>
</dbReference>
<evidence type="ECO:0000313" key="11">
    <source>
        <dbReference type="EMBL" id="CAD7231308.1"/>
    </source>
</evidence>
<dbReference type="EMBL" id="OB663373">
    <property type="protein sequence ID" value="CAD7231308.1"/>
    <property type="molecule type" value="Genomic_DNA"/>
</dbReference>
<evidence type="ECO:0000256" key="8">
    <source>
        <dbReference type="ARBA" id="ARBA00049527"/>
    </source>
</evidence>
<evidence type="ECO:0000256" key="6">
    <source>
        <dbReference type="ARBA" id="ARBA00031924"/>
    </source>
</evidence>
<dbReference type="PANTHER" id="PTHR13390">
    <property type="entry name" value="LIPASE"/>
    <property type="match status" value="1"/>
</dbReference>
<keyword evidence="10" id="KW-1133">Transmembrane helix</keyword>
<comment type="catalytic activity">
    <reaction evidence="8">
        <text>a cholesterol ester + H2O = cholesterol + a fatty acid + H(+)</text>
        <dbReference type="Rhea" id="RHEA:36403"/>
        <dbReference type="ChEBI" id="CHEBI:15377"/>
        <dbReference type="ChEBI" id="CHEBI:15378"/>
        <dbReference type="ChEBI" id="CHEBI:16113"/>
        <dbReference type="ChEBI" id="CHEBI:17002"/>
        <dbReference type="ChEBI" id="CHEBI:28868"/>
        <dbReference type="EC" id="3.1.1.13"/>
    </reaction>
    <physiologicalReaction direction="left-to-right" evidence="8">
        <dbReference type="Rhea" id="RHEA:36404"/>
    </physiologicalReaction>
</comment>
<feature type="region of interest" description="Disordered" evidence="9">
    <location>
        <begin position="381"/>
        <end position="413"/>
    </location>
</feature>
<protein>
    <recommendedName>
        <fullName evidence="3">Lipid droplet-associated hydrolase</fullName>
        <ecNumber evidence="7">3.1.1.13</ecNumber>
    </recommendedName>
    <alternativeName>
        <fullName evidence="6">Lipid droplet-associated serine hydrolase</fullName>
    </alternativeName>
</protein>
<keyword evidence="4" id="KW-0551">Lipid droplet</keyword>
<reference evidence="11" key="1">
    <citation type="submission" date="2020-11" db="EMBL/GenBank/DDBJ databases">
        <authorList>
            <person name="Tran Van P."/>
        </authorList>
    </citation>
    <scope>NUCLEOTIDE SEQUENCE</scope>
</reference>
<comment type="similarity">
    <text evidence="2">Belongs to the AB hydrolase superfamily. LDAH family.</text>
</comment>
<evidence type="ECO:0000256" key="10">
    <source>
        <dbReference type="SAM" id="Phobius"/>
    </source>
</evidence>
<feature type="compositionally biased region" description="Basic and acidic residues" evidence="9">
    <location>
        <begin position="395"/>
        <end position="413"/>
    </location>
</feature>
<dbReference type="OrthoDB" id="448051at2759"/>
<keyword evidence="5" id="KW-0378">Hydrolase</keyword>
<sequence length="413" mass="47131">MRVVFSYVNKFPTRFLLSENLRELEACIKFGKTPEPNCDNIKKLVVVIPGNPGVADFYGTFINFLSASLPSHYGVLVIGHAGHATPNSLLETFLSFWRPFSTDDQIQHKIQFLERYAPVGTDVILVGHSIGCFISLEIMKHFEMKNNENSKVEDKLGTFTKDKHKSEAKVELDGMKPALGHSADTSPVVHSYLLFPTIERMAETSNGRLVTKLSFLRWLVPLFAFWLVFIPRFFKEAVLRWYIGRRSNTEESVQASYQLLSPATANQFTYMGCDEMRRVKNCDRDLIYRHRKKIFLYYGSCDRWCPKQFYYDMKLKVVGVQAFLCGNQWRHAFVLGHSEVVAQMVSDLILKKAEGQVEEDLPKTPLLQGLEDRALKRSFSGSSYDSGFVSPPPEDASHTLKERAGNDKEVLQT</sequence>
<accession>A0A7R8WLL5</accession>
<feature type="transmembrane region" description="Helical" evidence="10">
    <location>
        <begin position="215"/>
        <end position="234"/>
    </location>
</feature>
<keyword evidence="10" id="KW-0472">Membrane</keyword>
<evidence type="ECO:0000256" key="2">
    <source>
        <dbReference type="ARBA" id="ARBA00008300"/>
    </source>
</evidence>
<dbReference type="InterPro" id="IPR029058">
    <property type="entry name" value="AB_hydrolase_fold"/>
</dbReference>
<evidence type="ECO:0000256" key="1">
    <source>
        <dbReference type="ARBA" id="ARBA00004502"/>
    </source>
</evidence>
<dbReference type="Gene3D" id="3.40.50.1820">
    <property type="entry name" value="alpha/beta hydrolase"/>
    <property type="match status" value="1"/>
</dbReference>
<proteinExistence type="inferred from homology"/>
<evidence type="ECO:0000256" key="4">
    <source>
        <dbReference type="ARBA" id="ARBA00022677"/>
    </source>
</evidence>
<comment type="subcellular location">
    <subcellularLocation>
        <location evidence="1">Lipid droplet</location>
    </subcellularLocation>
</comment>
<dbReference type="GO" id="GO:0005811">
    <property type="term" value="C:lipid droplet"/>
    <property type="evidence" value="ECO:0007669"/>
    <property type="project" value="UniProtKB-SubCell"/>
</dbReference>
<dbReference type="InterPro" id="IPR019363">
    <property type="entry name" value="LDAH"/>
</dbReference>
<organism evidence="11">
    <name type="scientific">Cyprideis torosa</name>
    <dbReference type="NCBI Taxonomy" id="163714"/>
    <lineage>
        <taxon>Eukaryota</taxon>
        <taxon>Metazoa</taxon>
        <taxon>Ecdysozoa</taxon>
        <taxon>Arthropoda</taxon>
        <taxon>Crustacea</taxon>
        <taxon>Oligostraca</taxon>
        <taxon>Ostracoda</taxon>
        <taxon>Podocopa</taxon>
        <taxon>Podocopida</taxon>
        <taxon>Cytherocopina</taxon>
        <taxon>Cytheroidea</taxon>
        <taxon>Cytherideidae</taxon>
        <taxon>Cyprideis</taxon>
    </lineage>
</organism>
<keyword evidence="10" id="KW-0812">Transmembrane</keyword>
<dbReference type="EC" id="3.1.1.13" evidence="7"/>
<evidence type="ECO:0000256" key="9">
    <source>
        <dbReference type="SAM" id="MobiDB-lite"/>
    </source>
</evidence>
<gene>
    <name evidence="11" type="ORF">CTOB1V02_LOCUS9156</name>
</gene>
<evidence type="ECO:0000256" key="5">
    <source>
        <dbReference type="ARBA" id="ARBA00022801"/>
    </source>
</evidence>
<dbReference type="GO" id="GO:0004771">
    <property type="term" value="F:sterol ester esterase activity"/>
    <property type="evidence" value="ECO:0007669"/>
    <property type="project" value="UniProtKB-EC"/>
</dbReference>
<evidence type="ECO:0000256" key="3">
    <source>
        <dbReference type="ARBA" id="ARBA00019242"/>
    </source>
</evidence>
<dbReference type="SUPFAM" id="SSF53474">
    <property type="entry name" value="alpha/beta-Hydrolases"/>
    <property type="match status" value="1"/>
</dbReference>
<dbReference type="Pfam" id="PF10230">
    <property type="entry name" value="LIDHydrolase"/>
    <property type="match status" value="1"/>
</dbReference>
<evidence type="ECO:0000256" key="7">
    <source>
        <dbReference type="ARBA" id="ARBA00039150"/>
    </source>
</evidence>
<dbReference type="AlphaFoldDB" id="A0A7R8WLL5"/>
<name>A0A7R8WLL5_9CRUS</name>
<dbReference type="GO" id="GO:0019915">
    <property type="term" value="P:lipid storage"/>
    <property type="evidence" value="ECO:0007669"/>
    <property type="project" value="InterPro"/>
</dbReference>